<proteinExistence type="predicted"/>
<dbReference type="Proteomes" id="UP000616608">
    <property type="component" value="Unassembled WGS sequence"/>
</dbReference>
<dbReference type="RefSeq" id="WP_188613390.1">
    <property type="nucleotide sequence ID" value="NZ_BMJT01000001.1"/>
</dbReference>
<dbReference type="AlphaFoldDB" id="A0A917FX69"/>
<reference evidence="2" key="2">
    <citation type="submission" date="2020-09" db="EMBL/GenBank/DDBJ databases">
        <authorList>
            <person name="Sun Q."/>
            <person name="Zhou Y."/>
        </authorList>
    </citation>
    <scope>NUCLEOTIDE SEQUENCE</scope>
    <source>
        <strain evidence="2">CGMCC 1.15760</strain>
    </source>
</reference>
<dbReference type="PANTHER" id="PTHR37166">
    <property type="entry name" value="PROTEIN FLAG"/>
    <property type="match status" value="1"/>
</dbReference>
<dbReference type="SUPFAM" id="SSF160214">
    <property type="entry name" value="FlaG-like"/>
    <property type="match status" value="1"/>
</dbReference>
<keyword evidence="3" id="KW-1185">Reference proteome</keyword>
<organism evidence="2 3">
    <name type="scientific">Lysinibacillus alkalisoli</name>
    <dbReference type="NCBI Taxonomy" id="1911548"/>
    <lineage>
        <taxon>Bacteria</taxon>
        <taxon>Bacillati</taxon>
        <taxon>Bacillota</taxon>
        <taxon>Bacilli</taxon>
        <taxon>Bacillales</taxon>
        <taxon>Bacillaceae</taxon>
        <taxon>Lysinibacillus</taxon>
    </lineage>
</organism>
<reference evidence="2" key="1">
    <citation type="journal article" date="2014" name="Int. J. Syst. Evol. Microbiol.">
        <title>Complete genome sequence of Corynebacterium casei LMG S-19264T (=DSM 44701T), isolated from a smear-ripened cheese.</title>
        <authorList>
            <consortium name="US DOE Joint Genome Institute (JGI-PGF)"/>
            <person name="Walter F."/>
            <person name="Albersmeier A."/>
            <person name="Kalinowski J."/>
            <person name="Ruckert C."/>
        </authorList>
    </citation>
    <scope>NUCLEOTIDE SEQUENCE</scope>
    <source>
        <strain evidence="2">CGMCC 1.15760</strain>
    </source>
</reference>
<feature type="compositionally biased region" description="Polar residues" evidence="1">
    <location>
        <begin position="1"/>
        <end position="25"/>
    </location>
</feature>
<name>A0A917FX69_9BACI</name>
<dbReference type="InterPro" id="IPR005186">
    <property type="entry name" value="FlaG"/>
</dbReference>
<comment type="caution">
    <text evidence="2">The sequence shown here is derived from an EMBL/GenBank/DDBJ whole genome shotgun (WGS) entry which is preliminary data.</text>
</comment>
<evidence type="ECO:0000256" key="1">
    <source>
        <dbReference type="SAM" id="MobiDB-lite"/>
    </source>
</evidence>
<keyword evidence="2" id="KW-0282">Flagellum</keyword>
<protein>
    <submittedName>
        <fullName evidence="2">Flagellar protein FlaG</fullName>
    </submittedName>
</protein>
<dbReference type="Gene3D" id="3.30.160.170">
    <property type="entry name" value="FlaG-like"/>
    <property type="match status" value="1"/>
</dbReference>
<dbReference type="InterPro" id="IPR035924">
    <property type="entry name" value="FlaG-like_sf"/>
</dbReference>
<evidence type="ECO:0000313" key="3">
    <source>
        <dbReference type="Proteomes" id="UP000616608"/>
    </source>
</evidence>
<dbReference type="Pfam" id="PF03646">
    <property type="entry name" value="FlaG"/>
    <property type="match status" value="1"/>
</dbReference>
<sequence length="145" mass="15960">MRISSQASSTDMTASVSSANQNIASTNTATNAQRQATQQASKPKVVDRPTITEATNAQAAEGISKTAENKEKLQDAVDSLNEFMKEHMPAPTASKFRLHEGLDRYYVQVVDAQTDEVVKEIPPEKLLNAFYEMQKLVGMIVDEKI</sequence>
<feature type="region of interest" description="Disordered" evidence="1">
    <location>
        <begin position="1"/>
        <end position="50"/>
    </location>
</feature>
<feature type="compositionally biased region" description="Low complexity" evidence="1">
    <location>
        <begin position="26"/>
        <end position="40"/>
    </location>
</feature>
<evidence type="ECO:0000313" key="2">
    <source>
        <dbReference type="EMBL" id="GGG13360.1"/>
    </source>
</evidence>
<dbReference type="PANTHER" id="PTHR37166:SF1">
    <property type="entry name" value="PROTEIN FLAG"/>
    <property type="match status" value="1"/>
</dbReference>
<accession>A0A917FX69</accession>
<keyword evidence="2" id="KW-0966">Cell projection</keyword>
<gene>
    <name evidence="2" type="ORF">GCM10007425_04550</name>
</gene>
<dbReference type="EMBL" id="BMJT01000001">
    <property type="protein sequence ID" value="GGG13360.1"/>
    <property type="molecule type" value="Genomic_DNA"/>
</dbReference>
<keyword evidence="2" id="KW-0969">Cilium</keyword>